<dbReference type="OrthoDB" id="341421at2759"/>
<accession>L1J7Z9</accession>
<dbReference type="PANTHER" id="PTHR13271">
    <property type="entry name" value="UNCHARACTERIZED PUTATIVE METHYLTRANSFERASE"/>
    <property type="match status" value="1"/>
</dbReference>
<reference evidence="3" key="2">
    <citation type="submission" date="2012-11" db="EMBL/GenBank/DDBJ databases">
        <authorList>
            <person name="Kuo A."/>
            <person name="Curtis B.A."/>
            <person name="Tanifuji G."/>
            <person name="Burki F."/>
            <person name="Gruber A."/>
            <person name="Irimia M."/>
            <person name="Maruyama S."/>
            <person name="Arias M.C."/>
            <person name="Ball S.G."/>
            <person name="Gile G.H."/>
            <person name="Hirakawa Y."/>
            <person name="Hopkins J.F."/>
            <person name="Rensing S.A."/>
            <person name="Schmutz J."/>
            <person name="Symeonidi A."/>
            <person name="Elias M."/>
            <person name="Eveleigh R.J."/>
            <person name="Herman E.K."/>
            <person name="Klute M.J."/>
            <person name="Nakayama T."/>
            <person name="Obornik M."/>
            <person name="Reyes-Prieto A."/>
            <person name="Armbrust E.V."/>
            <person name="Aves S.J."/>
            <person name="Beiko R.G."/>
            <person name="Coutinho P."/>
            <person name="Dacks J.B."/>
            <person name="Durnford D.G."/>
            <person name="Fast N.M."/>
            <person name="Green B.R."/>
            <person name="Grisdale C."/>
            <person name="Hempe F."/>
            <person name="Henrissat B."/>
            <person name="Hoppner M.P."/>
            <person name="Ishida K.-I."/>
            <person name="Kim E."/>
            <person name="Koreny L."/>
            <person name="Kroth P.G."/>
            <person name="Liu Y."/>
            <person name="Malik S.-B."/>
            <person name="Maier U.G."/>
            <person name="McRose D."/>
            <person name="Mock T."/>
            <person name="Neilson J.A."/>
            <person name="Onodera N.T."/>
            <person name="Poole A.M."/>
            <person name="Pritham E.J."/>
            <person name="Richards T.A."/>
            <person name="Rocap G."/>
            <person name="Roy S.W."/>
            <person name="Sarai C."/>
            <person name="Schaack S."/>
            <person name="Shirato S."/>
            <person name="Slamovits C.H."/>
            <person name="Spencer D.F."/>
            <person name="Suzuki S."/>
            <person name="Worden A.Z."/>
            <person name="Zauner S."/>
            <person name="Barry K."/>
            <person name="Bell C."/>
            <person name="Bharti A.K."/>
            <person name="Crow J.A."/>
            <person name="Grimwood J."/>
            <person name="Kramer R."/>
            <person name="Lindquist E."/>
            <person name="Lucas S."/>
            <person name="Salamov A."/>
            <person name="McFadden G.I."/>
            <person name="Lane C.E."/>
            <person name="Keeling P.J."/>
            <person name="Gray M.W."/>
            <person name="Grigoriev I.V."/>
            <person name="Archibald J.M."/>
        </authorList>
    </citation>
    <scope>NUCLEOTIDE SEQUENCE</scope>
    <source>
        <strain evidence="3">CCMP2712</strain>
    </source>
</reference>
<evidence type="ECO:0000313" key="1">
    <source>
        <dbReference type="EMBL" id="EKX44656.1"/>
    </source>
</evidence>
<reference evidence="2" key="3">
    <citation type="submission" date="2015-06" db="UniProtKB">
        <authorList>
            <consortium name="EnsemblProtists"/>
        </authorList>
    </citation>
    <scope>IDENTIFICATION</scope>
</reference>
<dbReference type="RefSeq" id="XP_005831636.1">
    <property type="nucleotide sequence ID" value="XM_005831579.1"/>
</dbReference>
<dbReference type="HOGENOM" id="CLU_461898_0_0_1"/>
<dbReference type="SUPFAM" id="SSF50985">
    <property type="entry name" value="RCC1/BLIP-II"/>
    <property type="match status" value="1"/>
</dbReference>
<gene>
    <name evidence="1" type="ORF">GUITHDRAFT_109433</name>
</gene>
<dbReference type="InterPro" id="IPR046341">
    <property type="entry name" value="SET_dom_sf"/>
</dbReference>
<reference evidence="1 3" key="1">
    <citation type="journal article" date="2012" name="Nature">
        <title>Algal genomes reveal evolutionary mosaicism and the fate of nucleomorphs.</title>
        <authorList>
            <consortium name="DOE Joint Genome Institute"/>
            <person name="Curtis B.A."/>
            <person name="Tanifuji G."/>
            <person name="Burki F."/>
            <person name="Gruber A."/>
            <person name="Irimia M."/>
            <person name="Maruyama S."/>
            <person name="Arias M.C."/>
            <person name="Ball S.G."/>
            <person name="Gile G.H."/>
            <person name="Hirakawa Y."/>
            <person name="Hopkins J.F."/>
            <person name="Kuo A."/>
            <person name="Rensing S.A."/>
            <person name="Schmutz J."/>
            <person name="Symeonidi A."/>
            <person name="Elias M."/>
            <person name="Eveleigh R.J."/>
            <person name="Herman E.K."/>
            <person name="Klute M.J."/>
            <person name="Nakayama T."/>
            <person name="Obornik M."/>
            <person name="Reyes-Prieto A."/>
            <person name="Armbrust E.V."/>
            <person name="Aves S.J."/>
            <person name="Beiko R.G."/>
            <person name="Coutinho P."/>
            <person name="Dacks J.B."/>
            <person name="Durnford D.G."/>
            <person name="Fast N.M."/>
            <person name="Green B.R."/>
            <person name="Grisdale C.J."/>
            <person name="Hempel F."/>
            <person name="Henrissat B."/>
            <person name="Hoppner M.P."/>
            <person name="Ishida K."/>
            <person name="Kim E."/>
            <person name="Koreny L."/>
            <person name="Kroth P.G."/>
            <person name="Liu Y."/>
            <person name="Malik S.B."/>
            <person name="Maier U.G."/>
            <person name="McRose D."/>
            <person name="Mock T."/>
            <person name="Neilson J.A."/>
            <person name="Onodera N.T."/>
            <person name="Poole A.M."/>
            <person name="Pritham E.J."/>
            <person name="Richards T.A."/>
            <person name="Rocap G."/>
            <person name="Roy S.W."/>
            <person name="Sarai C."/>
            <person name="Schaack S."/>
            <person name="Shirato S."/>
            <person name="Slamovits C.H."/>
            <person name="Spencer D.F."/>
            <person name="Suzuki S."/>
            <person name="Worden A.Z."/>
            <person name="Zauner S."/>
            <person name="Barry K."/>
            <person name="Bell C."/>
            <person name="Bharti A.K."/>
            <person name="Crow J.A."/>
            <person name="Grimwood J."/>
            <person name="Kramer R."/>
            <person name="Lindquist E."/>
            <person name="Lucas S."/>
            <person name="Salamov A."/>
            <person name="McFadden G.I."/>
            <person name="Lane C.E."/>
            <person name="Keeling P.J."/>
            <person name="Gray M.W."/>
            <person name="Grigoriev I.V."/>
            <person name="Archibald J.M."/>
        </authorList>
    </citation>
    <scope>NUCLEOTIDE SEQUENCE</scope>
    <source>
        <strain evidence="1 3">CCMP2712</strain>
    </source>
</reference>
<dbReference type="EMBL" id="JH993003">
    <property type="protein sequence ID" value="EKX44656.1"/>
    <property type="molecule type" value="Genomic_DNA"/>
</dbReference>
<sequence length="591" mass="68029">MAEVSEKEQRFLAWLREHGAKFDKLEWPVYRWPGKPHDGERGVRVISDIAPCEEMFSIPEKILMSRKSCMASSIAHVFRKHKDVLFSSRDELALTLLILYEKLDQGNASFWKPMIDILPADPGAASKWSEEELQELQDESLKAEAMIVVASMQQTYQRVLRPILVQHGDVFSVDRYTWEEFRWALLCVESRTFGRFLPHPSIVPFADLLNHVNVQTSYRWLPEERRAAYMCDASGEHVHRRGEEAFMSYGPRSNAELLLHYGFALQSNRYEAVELNFRINTLHHSKNIPCTKIFKTCLRPQVPCFDLLVLFRKFVLDKSLGPSGKGGGSFTHEELRQKCFWDAKMEEEALSLLRKALIDCVRNNFPTTLAGDWREYKSAESMRKKFCLIYRMTRKRVLLQHARFMAIALHELQLQRCKVGSQQQQQSTAVYVEGDDERGGERLWVDSDYLNGATMRWRETLLADSNVGDLEQYDLNMSEPVKAGEEEERTRSYNEICQRSLEFIHQQESSVLSSSSLSFHQSAAVGDNLATRTVTCGEDFTALVCEDGLLFTCGDNTCGKLGHARTEFDCRPSVTAQQFVLRAKVREETRE</sequence>
<dbReference type="AlphaFoldDB" id="L1J7Z9"/>
<dbReference type="Gene3D" id="3.90.1410.10">
    <property type="entry name" value="set domain protein methyltransferase, domain 1"/>
    <property type="match status" value="1"/>
</dbReference>
<dbReference type="Proteomes" id="UP000011087">
    <property type="component" value="Unassembled WGS sequence"/>
</dbReference>
<organism evidence="1">
    <name type="scientific">Guillardia theta (strain CCMP2712)</name>
    <name type="common">Cryptophyte</name>
    <dbReference type="NCBI Taxonomy" id="905079"/>
    <lineage>
        <taxon>Eukaryota</taxon>
        <taxon>Cryptophyceae</taxon>
        <taxon>Pyrenomonadales</taxon>
        <taxon>Geminigeraceae</taxon>
        <taxon>Guillardia</taxon>
    </lineage>
</organism>
<keyword evidence="3" id="KW-1185">Reference proteome</keyword>
<dbReference type="Gene3D" id="2.130.10.30">
    <property type="entry name" value="Regulator of chromosome condensation 1/beta-lactamase-inhibitor protein II"/>
    <property type="match status" value="1"/>
</dbReference>
<dbReference type="eggNOG" id="KOG1337">
    <property type="taxonomic scope" value="Eukaryota"/>
</dbReference>
<dbReference type="InterPro" id="IPR050600">
    <property type="entry name" value="SETD3_SETD6_MTase"/>
</dbReference>
<name>L1J7Z9_GUITC</name>
<protein>
    <submittedName>
        <fullName evidence="1 2">Uncharacterized protein</fullName>
    </submittedName>
</protein>
<dbReference type="KEGG" id="gtt:GUITHDRAFT_109433"/>
<dbReference type="EnsemblProtists" id="EKX44656">
    <property type="protein sequence ID" value="EKX44656"/>
    <property type="gene ID" value="GUITHDRAFT_109433"/>
</dbReference>
<dbReference type="InterPro" id="IPR009091">
    <property type="entry name" value="RCC1/BLIP-II"/>
</dbReference>
<dbReference type="STRING" id="905079.L1J7Z9"/>
<proteinExistence type="predicted"/>
<dbReference type="OMA" id="DEFCWAR"/>
<dbReference type="GO" id="GO:0016279">
    <property type="term" value="F:protein-lysine N-methyltransferase activity"/>
    <property type="evidence" value="ECO:0007669"/>
    <property type="project" value="TreeGrafter"/>
</dbReference>
<dbReference type="Pfam" id="PF13540">
    <property type="entry name" value="RCC1_2"/>
    <property type="match status" value="1"/>
</dbReference>
<dbReference type="PaxDb" id="55529-EKX44656"/>
<evidence type="ECO:0000313" key="2">
    <source>
        <dbReference type="EnsemblProtists" id="EKX44656"/>
    </source>
</evidence>
<dbReference type="GeneID" id="17301333"/>
<evidence type="ECO:0000313" key="3">
    <source>
        <dbReference type="Proteomes" id="UP000011087"/>
    </source>
</evidence>
<dbReference type="SUPFAM" id="SSF82199">
    <property type="entry name" value="SET domain"/>
    <property type="match status" value="1"/>
</dbReference>
<dbReference type="CDD" id="cd10527">
    <property type="entry name" value="SET_LSMT"/>
    <property type="match status" value="1"/>
</dbReference>